<dbReference type="InterPro" id="IPR016193">
    <property type="entry name" value="Cytidine_deaminase-like"/>
</dbReference>
<dbReference type="GO" id="GO:0006152">
    <property type="term" value="P:purine nucleoside catabolic process"/>
    <property type="evidence" value="ECO:0007669"/>
    <property type="project" value="TreeGrafter"/>
</dbReference>
<dbReference type="GO" id="GO:0047974">
    <property type="term" value="F:guanosine deaminase activity"/>
    <property type="evidence" value="ECO:0007669"/>
    <property type="project" value="TreeGrafter"/>
</dbReference>
<gene>
    <name evidence="6" type="ORF">EZJ43_05905</name>
</gene>
<evidence type="ECO:0000256" key="3">
    <source>
        <dbReference type="ARBA" id="ARBA00022801"/>
    </source>
</evidence>
<reference evidence="6 7" key="1">
    <citation type="submission" date="2019-02" db="EMBL/GenBank/DDBJ databases">
        <title>Pedobacter sp. nov., a novel speices isolated from soil of pinguins habitat in Antarcitica.</title>
        <authorList>
            <person name="He R.-H."/>
        </authorList>
    </citation>
    <scope>NUCLEOTIDE SEQUENCE [LARGE SCALE GENOMIC DNA]</scope>
    <source>
        <strain evidence="6 7">E01020</strain>
    </source>
</reference>
<keyword evidence="3" id="KW-0378">Hydrolase</keyword>
<dbReference type="PANTHER" id="PTHR11079">
    <property type="entry name" value="CYTOSINE DEAMINASE FAMILY MEMBER"/>
    <property type="match status" value="1"/>
</dbReference>
<evidence type="ECO:0000313" key="7">
    <source>
        <dbReference type="Proteomes" id="UP000295668"/>
    </source>
</evidence>
<dbReference type="EMBL" id="SJCY01000003">
    <property type="protein sequence ID" value="TDG37045.1"/>
    <property type="molecule type" value="Genomic_DNA"/>
</dbReference>
<comment type="caution">
    <text evidence="6">The sequence shown here is derived from an EMBL/GenBank/DDBJ whole genome shotgun (WGS) entry which is preliminary data.</text>
</comment>
<dbReference type="PROSITE" id="PS00903">
    <property type="entry name" value="CYT_DCMP_DEAMINASES_1"/>
    <property type="match status" value="1"/>
</dbReference>
<keyword evidence="2" id="KW-0479">Metal-binding</keyword>
<dbReference type="FunFam" id="3.40.140.10:FF:000011">
    <property type="entry name" value="tRNA-specific adenosine deaminase"/>
    <property type="match status" value="1"/>
</dbReference>
<proteinExistence type="inferred from homology"/>
<dbReference type="CDD" id="cd01285">
    <property type="entry name" value="nucleoside_deaminase"/>
    <property type="match status" value="1"/>
</dbReference>
<accession>A0A4R5MNY1</accession>
<dbReference type="AlphaFoldDB" id="A0A4R5MNY1"/>
<dbReference type="Pfam" id="PF00383">
    <property type="entry name" value="dCMP_cyt_deam_1"/>
    <property type="match status" value="1"/>
</dbReference>
<dbReference type="InterPro" id="IPR016192">
    <property type="entry name" value="APOBEC/CMP_deaminase_Zn-bd"/>
</dbReference>
<dbReference type="InterPro" id="IPR002125">
    <property type="entry name" value="CMP_dCMP_dom"/>
</dbReference>
<keyword evidence="4" id="KW-0862">Zinc</keyword>
<keyword evidence="7" id="KW-1185">Reference proteome</keyword>
<name>A0A4R5MNY1_9SPHI</name>
<feature type="domain" description="CMP/dCMP-type deaminase" evidence="5">
    <location>
        <begin position="1"/>
        <end position="126"/>
    </location>
</feature>
<dbReference type="GO" id="GO:0008270">
    <property type="term" value="F:zinc ion binding"/>
    <property type="evidence" value="ECO:0007669"/>
    <property type="project" value="InterPro"/>
</dbReference>
<dbReference type="Proteomes" id="UP000295668">
    <property type="component" value="Unassembled WGS sequence"/>
</dbReference>
<organism evidence="6 7">
    <name type="scientific">Pedobacter changchengzhani</name>
    <dbReference type="NCBI Taxonomy" id="2529274"/>
    <lineage>
        <taxon>Bacteria</taxon>
        <taxon>Pseudomonadati</taxon>
        <taxon>Bacteroidota</taxon>
        <taxon>Sphingobacteriia</taxon>
        <taxon>Sphingobacteriales</taxon>
        <taxon>Sphingobacteriaceae</taxon>
        <taxon>Pedobacter</taxon>
    </lineage>
</organism>
<dbReference type="Gene3D" id="3.40.140.10">
    <property type="entry name" value="Cytidine Deaminase, domain 2"/>
    <property type="match status" value="1"/>
</dbReference>
<evidence type="ECO:0000256" key="1">
    <source>
        <dbReference type="ARBA" id="ARBA00006576"/>
    </source>
</evidence>
<evidence type="ECO:0000259" key="5">
    <source>
        <dbReference type="PROSITE" id="PS51747"/>
    </source>
</evidence>
<evidence type="ECO:0000256" key="2">
    <source>
        <dbReference type="ARBA" id="ARBA00022723"/>
    </source>
</evidence>
<dbReference type="PROSITE" id="PS51747">
    <property type="entry name" value="CYT_DCMP_DEAMINASES_2"/>
    <property type="match status" value="1"/>
</dbReference>
<sequence length="141" mass="15498">MAMAIELSLKNVEEHINGPFGAVIVKNGEVIAASANKVMSSNDPTAHAEVSAIRLSCEKINSFDLSGCVIYTSCEPCPMCLGAIYWAQIDAIYYANANEDAAEAGFDDQFIYKELSKPLTERALPIKQLMRDEAMKAFKLW</sequence>
<dbReference type="SUPFAM" id="SSF53927">
    <property type="entry name" value="Cytidine deaminase-like"/>
    <property type="match status" value="1"/>
</dbReference>
<evidence type="ECO:0000313" key="6">
    <source>
        <dbReference type="EMBL" id="TDG37045.1"/>
    </source>
</evidence>
<protein>
    <submittedName>
        <fullName evidence="6">Nucleoside deaminase</fullName>
    </submittedName>
</protein>
<comment type="similarity">
    <text evidence="1">Belongs to the cytidine and deoxycytidylate deaminase family.</text>
</comment>
<evidence type="ECO:0000256" key="4">
    <source>
        <dbReference type="ARBA" id="ARBA00022833"/>
    </source>
</evidence>
<dbReference type="PANTHER" id="PTHR11079:SF161">
    <property type="entry name" value="CMP_DCMP-TYPE DEAMINASE DOMAIN-CONTAINING PROTEIN"/>
    <property type="match status" value="1"/>
</dbReference>
<dbReference type="OrthoDB" id="9802676at2"/>